<evidence type="ECO:0000313" key="3">
    <source>
        <dbReference type="EMBL" id="ABO60251.1"/>
    </source>
</evidence>
<reference evidence="3 4" key="1">
    <citation type="submission" date="2007-03" db="EMBL/GenBank/DDBJ databases">
        <title>Complete sequence of plasmid pBVIE03 of Burkholderia vietnamiensis G4.</title>
        <authorList>
            <consortium name="US DOE Joint Genome Institute"/>
            <person name="Copeland A."/>
            <person name="Lucas S."/>
            <person name="Lapidus A."/>
            <person name="Barry K."/>
            <person name="Detter J.C."/>
            <person name="Glavina del Rio T."/>
            <person name="Hammon N."/>
            <person name="Israni S."/>
            <person name="Dalin E."/>
            <person name="Tice H."/>
            <person name="Pitluck S."/>
            <person name="Chain P."/>
            <person name="Malfatti S."/>
            <person name="Shin M."/>
            <person name="Vergez L."/>
            <person name="Schmutz J."/>
            <person name="Larimer F."/>
            <person name="Land M."/>
            <person name="Hauser L."/>
            <person name="Kyrpides N."/>
            <person name="Tiedje J."/>
            <person name="Richardson P."/>
        </authorList>
    </citation>
    <scope>NUCLEOTIDE SEQUENCE [LARGE SCALE GENOMIC DNA]</scope>
    <source>
        <strain evidence="4">G4 / LMG 22486</strain>
        <plasmid evidence="3 4">pBVIE03</plasmid>
    </source>
</reference>
<dbReference type="InterPro" id="IPR036086">
    <property type="entry name" value="ParB/Sulfiredoxin_sf"/>
</dbReference>
<dbReference type="Proteomes" id="UP000002287">
    <property type="component" value="Plasmid pBVIE03"/>
</dbReference>
<dbReference type="EMBL" id="CP000619">
    <property type="protein sequence ID" value="ABO60251.1"/>
    <property type="molecule type" value="Genomic_DNA"/>
</dbReference>
<geneLocation type="plasmid" evidence="3 4">
    <name>pBVIE03</name>
</geneLocation>
<dbReference type="KEGG" id="bvi:Bcep1808_7374"/>
<evidence type="ECO:0000256" key="2">
    <source>
        <dbReference type="SAM" id="MobiDB-lite"/>
    </source>
</evidence>
<accession>A4JVE8</accession>
<dbReference type="HOGENOM" id="CLU_072315_0_0_4"/>
<dbReference type="GO" id="GO:0007059">
    <property type="term" value="P:chromosome segregation"/>
    <property type="evidence" value="ECO:0007669"/>
    <property type="project" value="TreeGrafter"/>
</dbReference>
<dbReference type="SUPFAM" id="SSF110849">
    <property type="entry name" value="ParB/Sulfiredoxin"/>
    <property type="match status" value="1"/>
</dbReference>
<sequence>MTKKGSLLDRTAQLEVGDRPERPAGGARGPLSAPGRMFDLTQRINDAEDRATAAVAEAETAKQQLEEARRTIEALERNGSAAGAMEIDISTLVEVPGRRRVLSPAEYNELRDNLAKNPLVHPIVYRSLGNGKNEIISGGNRVAIYRDDLGRTKILGVPFTGDAKAAEMGATFANLLAPSLPDFEKFRQFERLQHESGFTRSDIIEASGLTKQHVARILSFEKLPQAARDAISKRPDRVGGHAAEDFAQLAANGNAEAVVKAIEALVADESLTQKRALELAKPKAAPKTPQVAARTISIGRKKFCDVSVRSGTVGLRFAGKGADADANAQTWADKIEAFIRRELEAQGGE</sequence>
<organism evidence="3 4">
    <name type="scientific">Burkholderia vietnamiensis (strain G4 / LMG 22486)</name>
    <name type="common">Burkholderia cepacia (strain R1808)</name>
    <dbReference type="NCBI Taxonomy" id="269482"/>
    <lineage>
        <taxon>Bacteria</taxon>
        <taxon>Pseudomonadati</taxon>
        <taxon>Pseudomonadota</taxon>
        <taxon>Betaproteobacteria</taxon>
        <taxon>Burkholderiales</taxon>
        <taxon>Burkholderiaceae</taxon>
        <taxon>Burkholderia</taxon>
        <taxon>Burkholderia cepacia complex</taxon>
    </lineage>
</organism>
<dbReference type="CDD" id="cd16387">
    <property type="entry name" value="ParB_N_Srx"/>
    <property type="match status" value="1"/>
</dbReference>
<proteinExistence type="predicted"/>
<dbReference type="GO" id="GO:0005694">
    <property type="term" value="C:chromosome"/>
    <property type="evidence" value="ECO:0007669"/>
    <property type="project" value="TreeGrafter"/>
</dbReference>
<dbReference type="InterPro" id="IPR050336">
    <property type="entry name" value="Chromosome_partition/occlusion"/>
</dbReference>
<gene>
    <name evidence="3" type="ordered locus">Bcep1808_7374</name>
</gene>
<evidence type="ECO:0000256" key="1">
    <source>
        <dbReference type="SAM" id="Coils"/>
    </source>
</evidence>
<keyword evidence="1" id="KW-0175">Coiled coil</keyword>
<feature type="region of interest" description="Disordered" evidence="2">
    <location>
        <begin position="1"/>
        <end position="35"/>
    </location>
</feature>
<dbReference type="AlphaFoldDB" id="A4JVE8"/>
<keyword evidence="3" id="KW-0614">Plasmid</keyword>
<dbReference type="Gene3D" id="1.10.10.2830">
    <property type="match status" value="1"/>
</dbReference>
<dbReference type="SUPFAM" id="SSF109709">
    <property type="entry name" value="KorB DNA-binding domain-like"/>
    <property type="match status" value="1"/>
</dbReference>
<protein>
    <submittedName>
        <fullName evidence="3">ParB, partition protein</fullName>
    </submittedName>
</protein>
<evidence type="ECO:0000313" key="4">
    <source>
        <dbReference type="Proteomes" id="UP000002287"/>
    </source>
</evidence>
<feature type="coiled-coil region" evidence="1">
    <location>
        <begin position="44"/>
        <end position="78"/>
    </location>
</feature>
<dbReference type="PANTHER" id="PTHR33375:SF1">
    <property type="entry name" value="CHROMOSOME-PARTITIONING PROTEIN PARB-RELATED"/>
    <property type="match status" value="1"/>
</dbReference>
<name>A4JVE8_BURVG</name>
<dbReference type="PANTHER" id="PTHR33375">
    <property type="entry name" value="CHROMOSOME-PARTITIONING PROTEIN PARB-RELATED"/>
    <property type="match status" value="1"/>
</dbReference>